<proteinExistence type="predicted"/>
<accession>A0A6P6QUR7</accession>
<dbReference type="Pfam" id="PF15874">
    <property type="entry name" value="Il2rg"/>
    <property type="match status" value="1"/>
</dbReference>
<reference evidence="3" key="1">
    <citation type="submission" date="2025-08" db="UniProtKB">
        <authorList>
            <consortium name="RefSeq"/>
        </authorList>
    </citation>
    <scope>IDENTIFICATION</scope>
    <source>
        <strain evidence="3">Wakin</strain>
        <tissue evidence="3">Muscle</tissue>
    </source>
</reference>
<sequence>MFIYIKHGDNNQFLVNTNCPTVVLTEYIKTRLGLAESELIDLCDERGVLKFLFLPQNSKQSARGLLKAKESFSVCIIKRTSDGAYNSVTSLLSGIDPAVKETLKTQIDNLEKTRLKQLHIVEARMATSEEINAQALSTKTTKKRKKVTHASAPDEEVQRHTGDRKSRN</sequence>
<feature type="compositionally biased region" description="Basic and acidic residues" evidence="1">
    <location>
        <begin position="156"/>
        <end position="168"/>
    </location>
</feature>
<keyword evidence="2" id="KW-1185">Reference proteome</keyword>
<feature type="region of interest" description="Disordered" evidence="1">
    <location>
        <begin position="133"/>
        <end position="168"/>
    </location>
</feature>
<protein>
    <submittedName>
        <fullName evidence="3">Uncharacterized protein CXorf65 homolog</fullName>
    </submittedName>
</protein>
<dbReference type="Proteomes" id="UP000515129">
    <property type="component" value="Chromosome 14"/>
</dbReference>
<dbReference type="OrthoDB" id="2109241at2759"/>
<evidence type="ECO:0000313" key="2">
    <source>
        <dbReference type="Proteomes" id="UP000515129"/>
    </source>
</evidence>
<dbReference type="GeneID" id="113114529"/>
<dbReference type="RefSeq" id="XP_026137224.1">
    <property type="nucleotide sequence ID" value="XM_026281439.1"/>
</dbReference>
<evidence type="ECO:0000313" key="3">
    <source>
        <dbReference type="RefSeq" id="XP_026137224.1"/>
    </source>
</evidence>
<dbReference type="AlphaFoldDB" id="A0A6P6QUR7"/>
<organism evidence="2 3">
    <name type="scientific">Carassius auratus</name>
    <name type="common">Goldfish</name>
    <dbReference type="NCBI Taxonomy" id="7957"/>
    <lineage>
        <taxon>Eukaryota</taxon>
        <taxon>Metazoa</taxon>
        <taxon>Chordata</taxon>
        <taxon>Craniata</taxon>
        <taxon>Vertebrata</taxon>
        <taxon>Euteleostomi</taxon>
        <taxon>Actinopterygii</taxon>
        <taxon>Neopterygii</taxon>
        <taxon>Teleostei</taxon>
        <taxon>Ostariophysi</taxon>
        <taxon>Cypriniformes</taxon>
        <taxon>Cyprinidae</taxon>
        <taxon>Cyprininae</taxon>
        <taxon>Carassius</taxon>
    </lineage>
</organism>
<name>A0A6P6QUR7_CARAU</name>
<gene>
    <name evidence="3" type="primary">LOC113114529</name>
</gene>
<dbReference type="KEGG" id="caua:113114529"/>
<dbReference type="InterPro" id="IPR039471">
    <property type="entry name" value="CXorf65-like"/>
</dbReference>
<evidence type="ECO:0000256" key="1">
    <source>
        <dbReference type="SAM" id="MobiDB-lite"/>
    </source>
</evidence>
<dbReference type="PANTHER" id="PTHR33887">
    <property type="entry name" value="PB1 DOMAIN-CONTAINING PROTEIN"/>
    <property type="match status" value="1"/>
</dbReference>
<dbReference type="PANTHER" id="PTHR33887:SF4">
    <property type="entry name" value="AB2-183"/>
    <property type="match status" value="1"/>
</dbReference>